<gene>
    <name evidence="3" type="ORF">CSUB01_08022</name>
</gene>
<dbReference type="PROSITE" id="PS50013">
    <property type="entry name" value="CHROMO_2"/>
    <property type="match status" value="1"/>
</dbReference>
<feature type="domain" description="Chromo" evidence="2">
    <location>
        <begin position="133"/>
        <end position="182"/>
    </location>
</feature>
<evidence type="ECO:0000313" key="3">
    <source>
        <dbReference type="EMBL" id="KDN60011.1"/>
    </source>
</evidence>
<dbReference type="SUPFAM" id="SSF54160">
    <property type="entry name" value="Chromo domain-like"/>
    <property type="match status" value="2"/>
</dbReference>
<reference evidence="4" key="1">
    <citation type="journal article" date="2014" name="Genome Announc.">
        <title>Draft genome sequence of Colletotrichum sublineola, a destructive pathogen of cultivated sorghum.</title>
        <authorList>
            <person name="Baroncelli R."/>
            <person name="Sanz-Martin J.M."/>
            <person name="Rech G.E."/>
            <person name="Sukno S.A."/>
            <person name="Thon M.R."/>
        </authorList>
    </citation>
    <scope>NUCLEOTIDE SEQUENCE [LARGE SCALE GENOMIC DNA]</scope>
    <source>
        <strain evidence="4">TX430BB</strain>
    </source>
</reference>
<evidence type="ECO:0000259" key="2">
    <source>
        <dbReference type="PROSITE" id="PS50013"/>
    </source>
</evidence>
<evidence type="ECO:0000256" key="1">
    <source>
        <dbReference type="ARBA" id="ARBA00011353"/>
    </source>
</evidence>
<dbReference type="HOGENOM" id="CLU_1372129_0_0_1"/>
<comment type="caution">
    <text evidence="3">The sequence shown here is derived from an EMBL/GenBank/DDBJ whole genome shotgun (WGS) entry which is preliminary data.</text>
</comment>
<dbReference type="eggNOG" id="ENOG502RMIF">
    <property type="taxonomic scope" value="Eukaryota"/>
</dbReference>
<organism evidence="3 4">
    <name type="scientific">Colletotrichum sublineola</name>
    <name type="common">Sorghum anthracnose fungus</name>
    <dbReference type="NCBI Taxonomy" id="1173701"/>
    <lineage>
        <taxon>Eukaryota</taxon>
        <taxon>Fungi</taxon>
        <taxon>Dikarya</taxon>
        <taxon>Ascomycota</taxon>
        <taxon>Pezizomycotina</taxon>
        <taxon>Sordariomycetes</taxon>
        <taxon>Hypocreomycetidae</taxon>
        <taxon>Glomerellales</taxon>
        <taxon>Glomerellaceae</taxon>
        <taxon>Colletotrichum</taxon>
        <taxon>Colletotrichum graminicola species complex</taxon>
    </lineage>
</organism>
<dbReference type="Gene3D" id="2.40.50.40">
    <property type="match status" value="1"/>
</dbReference>
<dbReference type="SMART" id="SM00298">
    <property type="entry name" value="CHROMO"/>
    <property type="match status" value="2"/>
</dbReference>
<dbReference type="OrthoDB" id="433924at2759"/>
<evidence type="ECO:0000313" key="4">
    <source>
        <dbReference type="Proteomes" id="UP000027238"/>
    </source>
</evidence>
<comment type="subunit">
    <text evidence="1">Component of the NuA4 histone acetyltransferase complex.</text>
</comment>
<proteinExistence type="predicted"/>
<dbReference type="GO" id="GO:0006338">
    <property type="term" value="P:chromatin remodeling"/>
    <property type="evidence" value="ECO:0007669"/>
    <property type="project" value="UniProtKB-ARBA"/>
</dbReference>
<dbReference type="InterPro" id="IPR016197">
    <property type="entry name" value="Chromo-like_dom_sf"/>
</dbReference>
<dbReference type="CDD" id="cd00024">
    <property type="entry name" value="CD_CSD"/>
    <property type="match status" value="2"/>
</dbReference>
<name>A0A066X2M9_COLSU</name>
<protein>
    <recommendedName>
        <fullName evidence="2">Chromo domain-containing protein</fullName>
    </recommendedName>
</protein>
<dbReference type="EMBL" id="JMSE01001560">
    <property type="protein sequence ID" value="KDN60011.1"/>
    <property type="molecule type" value="Genomic_DNA"/>
</dbReference>
<dbReference type="AlphaFoldDB" id="A0A066X2M9"/>
<accession>A0A066X2M9</accession>
<dbReference type="InterPro" id="IPR000953">
    <property type="entry name" value="Chromo/chromo_shadow_dom"/>
</dbReference>
<dbReference type="STRING" id="1173701.A0A066X2M9"/>
<dbReference type="Proteomes" id="UP000027238">
    <property type="component" value="Unassembled WGS sequence"/>
</dbReference>
<sequence length="199" mass="22089">MSRITFNAPVAEMNCTGETSSSTPDPKATTDIWDGILPAAQDAEPGFTKAMAAIGAAITADLLTDYFIIDKLFGHRPDPECRTLFEINVRWEGDEDTWEPEINLQTDAAPALFAYWRGVEGGRESAMEDKGLWHVSEVVSHDTKPDGRIFLEVAWVGSPDTTWEPEAKIRKAARDLVDSYWRFVGSRPGGSVLSRTQPW</sequence>
<keyword evidence="4" id="KW-1185">Reference proteome</keyword>